<dbReference type="InterPro" id="IPR005341">
    <property type="entry name" value="Tim16"/>
</dbReference>
<proteinExistence type="inferred from homology"/>
<dbReference type="OrthoDB" id="10262892at2759"/>
<dbReference type="PANTHER" id="PTHR12388">
    <property type="entry name" value="MITOCHONDRIA ASSOCIATED GRANULOCYTE MACROPHAGE CSF SIGNALING MOLECULE"/>
    <property type="match status" value="1"/>
</dbReference>
<comment type="subcellular location">
    <subcellularLocation>
        <location evidence="1">Mitochondrion inner membrane</location>
        <topology evidence="1">Peripheral membrane protein</topology>
    </subcellularLocation>
</comment>
<name>A0A2V3IJX4_9FLOR</name>
<evidence type="ECO:0000256" key="3">
    <source>
        <dbReference type="ARBA" id="ARBA00022448"/>
    </source>
</evidence>
<evidence type="ECO:0000256" key="7">
    <source>
        <dbReference type="ARBA" id="ARBA00023128"/>
    </source>
</evidence>
<feature type="region of interest" description="Disordered" evidence="9">
    <location>
        <begin position="103"/>
        <end position="137"/>
    </location>
</feature>
<dbReference type="InterPro" id="IPR036869">
    <property type="entry name" value="J_dom_sf"/>
</dbReference>
<accession>A0A2V3IJX4</accession>
<keyword evidence="8" id="KW-0472">Membrane</keyword>
<evidence type="ECO:0000256" key="5">
    <source>
        <dbReference type="ARBA" id="ARBA00022927"/>
    </source>
</evidence>
<evidence type="ECO:0000256" key="8">
    <source>
        <dbReference type="ARBA" id="ARBA00023136"/>
    </source>
</evidence>
<dbReference type="Proteomes" id="UP000247409">
    <property type="component" value="Unassembled WGS sequence"/>
</dbReference>
<reference evidence="11 12" key="1">
    <citation type="journal article" date="2018" name="Mol. Biol. Evol.">
        <title>Analysis of the draft genome of the red seaweed Gracilariopsis chorda provides insights into genome size evolution in Rhodophyta.</title>
        <authorList>
            <person name="Lee J."/>
            <person name="Yang E.C."/>
            <person name="Graf L."/>
            <person name="Yang J.H."/>
            <person name="Qiu H."/>
            <person name="Zel Zion U."/>
            <person name="Chan C.X."/>
            <person name="Stephens T.G."/>
            <person name="Weber A.P.M."/>
            <person name="Boo G.H."/>
            <person name="Boo S.M."/>
            <person name="Kim K.M."/>
            <person name="Shin Y."/>
            <person name="Jung M."/>
            <person name="Lee S.J."/>
            <person name="Yim H.S."/>
            <person name="Lee J.H."/>
            <person name="Bhattacharya D."/>
            <person name="Yoon H.S."/>
        </authorList>
    </citation>
    <scope>NUCLEOTIDE SEQUENCE [LARGE SCALE GENOMIC DNA]</scope>
    <source>
        <strain evidence="11 12">SKKU-2015</strain>
        <tissue evidence="11">Whole body</tissue>
    </source>
</reference>
<evidence type="ECO:0000313" key="12">
    <source>
        <dbReference type="Proteomes" id="UP000247409"/>
    </source>
</evidence>
<evidence type="ECO:0000256" key="6">
    <source>
        <dbReference type="ARBA" id="ARBA00023010"/>
    </source>
</evidence>
<dbReference type="STRING" id="448386.A0A2V3IJX4"/>
<dbReference type="Gene3D" id="1.10.287.110">
    <property type="entry name" value="DnaJ domain"/>
    <property type="match status" value="1"/>
</dbReference>
<dbReference type="GO" id="GO:0005744">
    <property type="term" value="C:TIM23 mitochondrial import inner membrane translocase complex"/>
    <property type="evidence" value="ECO:0007669"/>
    <property type="project" value="InterPro"/>
</dbReference>
<evidence type="ECO:0000256" key="9">
    <source>
        <dbReference type="SAM" id="MobiDB-lite"/>
    </source>
</evidence>
<feature type="signal peptide" evidence="10">
    <location>
        <begin position="1"/>
        <end position="20"/>
    </location>
</feature>
<protein>
    <submittedName>
        <fullName evidence="11">Mitochondrial import inner membrane translocase subunit PAM16 like 1</fullName>
    </submittedName>
</protein>
<evidence type="ECO:0000256" key="4">
    <source>
        <dbReference type="ARBA" id="ARBA00022792"/>
    </source>
</evidence>
<keyword evidence="6" id="KW-0811">Translocation</keyword>
<dbReference type="AlphaFoldDB" id="A0A2V3IJX4"/>
<keyword evidence="12" id="KW-1185">Reference proteome</keyword>
<dbReference type="Pfam" id="PF03656">
    <property type="entry name" value="Pam16"/>
    <property type="match status" value="1"/>
</dbReference>
<dbReference type="FunFam" id="1.10.287.110:FF:000006">
    <property type="entry name" value="Import inner membrane translocase subunit TIM16"/>
    <property type="match status" value="1"/>
</dbReference>
<keyword evidence="10" id="KW-0732">Signal</keyword>
<keyword evidence="4" id="KW-0999">Mitochondrion inner membrane</keyword>
<keyword evidence="7" id="KW-0496">Mitochondrion</keyword>
<dbReference type="PANTHER" id="PTHR12388:SF0">
    <property type="entry name" value="MITOCHONDRIAL IMPORT INNER MEMBRANE TRANSLOCASE SUBUNIT TIM16"/>
    <property type="match status" value="1"/>
</dbReference>
<evidence type="ECO:0000256" key="2">
    <source>
        <dbReference type="ARBA" id="ARBA00008817"/>
    </source>
</evidence>
<evidence type="ECO:0000256" key="10">
    <source>
        <dbReference type="SAM" id="SignalP"/>
    </source>
</evidence>
<feature type="chain" id="PRO_5015984580" evidence="10">
    <location>
        <begin position="21"/>
        <end position="137"/>
    </location>
</feature>
<evidence type="ECO:0000256" key="1">
    <source>
        <dbReference type="ARBA" id="ARBA00004637"/>
    </source>
</evidence>
<comment type="similarity">
    <text evidence="2">Belongs to the TIM16/PAM16 family.</text>
</comment>
<dbReference type="GO" id="GO:0030150">
    <property type="term" value="P:protein import into mitochondrial matrix"/>
    <property type="evidence" value="ECO:0007669"/>
    <property type="project" value="InterPro"/>
</dbReference>
<keyword evidence="3" id="KW-0813">Transport</keyword>
<gene>
    <name evidence="11" type="ORF">BWQ96_07915</name>
</gene>
<sequence length="137" mass="14438">MASRLLAQIILMGGTYVARAFVQAYQQALVNSARSGGGAGGTARALRGKIGAEEASQILGVTKNAGLKDIYKRYDRLFTANDPSKGGSLYLQAKIHHAKMELEKQAIARGEQPPPPPQMAREPLDGKSDGSGSAGSR</sequence>
<organism evidence="11 12">
    <name type="scientific">Gracilariopsis chorda</name>
    <dbReference type="NCBI Taxonomy" id="448386"/>
    <lineage>
        <taxon>Eukaryota</taxon>
        <taxon>Rhodophyta</taxon>
        <taxon>Florideophyceae</taxon>
        <taxon>Rhodymeniophycidae</taxon>
        <taxon>Gracilariales</taxon>
        <taxon>Gracilariaceae</taxon>
        <taxon>Gracilariopsis</taxon>
    </lineage>
</organism>
<dbReference type="EMBL" id="NBIV01000166">
    <property type="protein sequence ID" value="PXF42395.1"/>
    <property type="molecule type" value="Genomic_DNA"/>
</dbReference>
<evidence type="ECO:0000313" key="11">
    <source>
        <dbReference type="EMBL" id="PXF42395.1"/>
    </source>
</evidence>
<keyword evidence="5" id="KW-0653">Protein transport</keyword>
<comment type="caution">
    <text evidence="11">The sequence shown here is derived from an EMBL/GenBank/DDBJ whole genome shotgun (WGS) entry which is preliminary data.</text>
</comment>